<gene>
    <name evidence="3" type="ORF">B9Q04_03075</name>
</gene>
<proteinExistence type="predicted"/>
<keyword evidence="1" id="KW-0238">DNA-binding</keyword>
<dbReference type="AlphaFoldDB" id="A0A2R6CDE1"/>
<sequence>MTLKDRVLHCPTCGLTLDRDLNASLILLKRSWLPPFRYARS</sequence>
<feature type="domain" description="Cas12f1-like TNB" evidence="2">
    <location>
        <begin position="4"/>
        <end position="25"/>
    </location>
</feature>
<dbReference type="GO" id="GO:0003677">
    <property type="term" value="F:DNA binding"/>
    <property type="evidence" value="ECO:0007669"/>
    <property type="project" value="UniProtKB-KW"/>
</dbReference>
<evidence type="ECO:0000313" key="4">
    <source>
        <dbReference type="Proteomes" id="UP000242015"/>
    </source>
</evidence>
<evidence type="ECO:0000256" key="1">
    <source>
        <dbReference type="ARBA" id="ARBA00023125"/>
    </source>
</evidence>
<dbReference type="Proteomes" id="UP000242015">
    <property type="component" value="Unassembled WGS sequence"/>
</dbReference>
<reference evidence="3 4" key="1">
    <citation type="submission" date="2017-04" db="EMBL/GenBank/DDBJ databases">
        <title>Novel microbial lineages endemic to geothermal iron-oxide mats fill important gaps in the evolutionary history of Archaea.</title>
        <authorList>
            <person name="Jay Z.J."/>
            <person name="Beam J.P."/>
            <person name="Dlakic M."/>
            <person name="Rusch D.B."/>
            <person name="Kozubal M.A."/>
            <person name="Inskeep W.P."/>
        </authorList>
    </citation>
    <scope>NUCLEOTIDE SEQUENCE [LARGE SCALE GENOMIC DNA]</scope>
    <source>
        <strain evidence="3">BE_D</strain>
    </source>
</reference>
<organism evidence="3 4">
    <name type="scientific">Candidatus Marsarchaeota G2 archaeon BE_D</name>
    <dbReference type="NCBI Taxonomy" id="1978158"/>
    <lineage>
        <taxon>Archaea</taxon>
        <taxon>Candidatus Marsarchaeota</taxon>
        <taxon>Candidatus Marsarchaeota group 2</taxon>
    </lineage>
</organism>
<protein>
    <recommendedName>
        <fullName evidence="2">Cas12f1-like TNB domain-containing protein</fullName>
    </recommendedName>
</protein>
<dbReference type="EMBL" id="NEXF01000038">
    <property type="protein sequence ID" value="PSO08919.1"/>
    <property type="molecule type" value="Genomic_DNA"/>
</dbReference>
<comment type="caution">
    <text evidence="3">The sequence shown here is derived from an EMBL/GenBank/DDBJ whole genome shotgun (WGS) entry which is preliminary data.</text>
</comment>
<dbReference type="InterPro" id="IPR010095">
    <property type="entry name" value="Cas12f1-like_TNB"/>
</dbReference>
<evidence type="ECO:0000313" key="3">
    <source>
        <dbReference type="EMBL" id="PSO08919.1"/>
    </source>
</evidence>
<name>A0A2R6CDE1_9ARCH</name>
<evidence type="ECO:0000259" key="2">
    <source>
        <dbReference type="Pfam" id="PF07282"/>
    </source>
</evidence>
<accession>A0A2R6CDE1</accession>
<dbReference type="Pfam" id="PF07282">
    <property type="entry name" value="Cas12f1-like_TNB"/>
    <property type="match status" value="1"/>
</dbReference>